<comment type="caution">
    <text evidence="8">The sequence shown here is derived from an EMBL/GenBank/DDBJ whole genome shotgun (WGS) entry which is preliminary data.</text>
</comment>
<keyword evidence="5 7" id="KW-0472">Membrane</keyword>
<sequence length="653" mass="73777">MSRIPPPRRYTLQPSARKVSSSSEYAGDDPWVNELLNREIDFSKLIRQRPSIEIVNPRIDPIAYAPIRREIHHQYRLTPSTQHNSNTLKANSTSRTWIIDQTNQPNKHSSKHNSHKRSFDEEESLVKYQRRLISPRRNSSFAHGDFKGKDNDDDDDDEKSENKTLWNLYSSKEKRNILIYIIGIMLYKFGLEAFNGSIVSLAANRYDRDAMQSGMSAKTFEKVGLIIGLNQACQCIGSILIAPLIKRWPTRTVLSISIFLFSIFAALLMIIDGATGGKIKPNPFYPAHEHDYSYYGNYPTNLIIPIYCLTGIAYGMVELIRRIIPRDIVGSDEEKLQRMDALVHVFYEVAGVSGAFVTGLVLIPKLGNNYSFIITPILFTLSAIVWFFINALGSKANLSNDEIPGGQIANEKTNYLKAILKGFVLFGESVYIGGKIIFSNRKYIWLLPCYTLTLYVHRYIENGLAPQIAKRYLNNSEWSQIIVGGSNFGELLGALAVFIFTKKIHSPIVWLRLDCLLLLIAWYIPFYNPSAISIKHAWIIAATFLPFGFGSAGDDVSLNAHIQSVLSKPELKNRDVSSLGAVMAFLYSSYIILYAICNPLLGKYIDSVYNARQTIRPALIFTAGVQISAISFVILLSTFIPRKSWKLNPRLEE</sequence>
<feature type="compositionally biased region" description="Polar residues" evidence="6">
    <location>
        <begin position="12"/>
        <end position="24"/>
    </location>
</feature>
<feature type="region of interest" description="Disordered" evidence="6">
    <location>
        <begin position="138"/>
        <end position="160"/>
    </location>
</feature>
<keyword evidence="4 7" id="KW-1133">Transmembrane helix</keyword>
<feature type="transmembrane region" description="Helical" evidence="7">
    <location>
        <begin position="576"/>
        <end position="597"/>
    </location>
</feature>
<feature type="transmembrane region" description="Helical" evidence="7">
    <location>
        <begin position="618"/>
        <end position="640"/>
    </location>
</feature>
<dbReference type="PANTHER" id="PTHR23513:SF6">
    <property type="entry name" value="MAJOR FACILITATOR SUPERFAMILY ASSOCIATED DOMAIN-CONTAINING PROTEIN"/>
    <property type="match status" value="1"/>
</dbReference>
<evidence type="ECO:0000256" key="2">
    <source>
        <dbReference type="ARBA" id="ARBA00022475"/>
    </source>
</evidence>
<dbReference type="InterPro" id="IPR011701">
    <property type="entry name" value="MFS"/>
</dbReference>
<feature type="transmembrane region" description="Helical" evidence="7">
    <location>
        <begin position="480"/>
        <end position="501"/>
    </location>
</feature>
<feature type="transmembrane region" description="Helical" evidence="7">
    <location>
        <begin position="443"/>
        <end position="460"/>
    </location>
</feature>
<reference evidence="8" key="1">
    <citation type="submission" date="2021-02" db="EMBL/GenBank/DDBJ databases">
        <authorList>
            <person name="Nowell W R."/>
        </authorList>
    </citation>
    <scope>NUCLEOTIDE SEQUENCE</scope>
</reference>
<feature type="region of interest" description="Disordered" evidence="6">
    <location>
        <begin position="1"/>
        <end position="25"/>
    </location>
</feature>
<dbReference type="AlphaFoldDB" id="A0A814W428"/>
<dbReference type="InterPro" id="IPR036259">
    <property type="entry name" value="MFS_trans_sf"/>
</dbReference>
<feature type="transmembrane region" description="Helical" evidence="7">
    <location>
        <begin position="341"/>
        <end position="363"/>
    </location>
</feature>
<organism evidence="8 9">
    <name type="scientific">Adineta ricciae</name>
    <name type="common">Rotifer</name>
    <dbReference type="NCBI Taxonomy" id="249248"/>
    <lineage>
        <taxon>Eukaryota</taxon>
        <taxon>Metazoa</taxon>
        <taxon>Spiralia</taxon>
        <taxon>Gnathifera</taxon>
        <taxon>Rotifera</taxon>
        <taxon>Eurotatoria</taxon>
        <taxon>Bdelloidea</taxon>
        <taxon>Adinetida</taxon>
        <taxon>Adinetidae</taxon>
        <taxon>Adineta</taxon>
    </lineage>
</organism>
<feature type="transmembrane region" description="Helical" evidence="7">
    <location>
        <begin position="508"/>
        <end position="526"/>
    </location>
</feature>
<dbReference type="EMBL" id="CAJNOR010001774">
    <property type="protein sequence ID" value="CAF1197145.1"/>
    <property type="molecule type" value="Genomic_DNA"/>
</dbReference>
<feature type="region of interest" description="Disordered" evidence="6">
    <location>
        <begin position="102"/>
        <end position="122"/>
    </location>
</feature>
<evidence type="ECO:0000313" key="9">
    <source>
        <dbReference type="Proteomes" id="UP000663828"/>
    </source>
</evidence>
<protein>
    <submittedName>
        <fullName evidence="8">Uncharacterized protein</fullName>
    </submittedName>
</protein>
<gene>
    <name evidence="8" type="ORF">XAT740_LOCUS23458</name>
</gene>
<name>A0A814W428_ADIRI</name>
<feature type="transmembrane region" description="Helical" evidence="7">
    <location>
        <begin position="223"/>
        <end position="245"/>
    </location>
</feature>
<dbReference type="SUPFAM" id="SSF103473">
    <property type="entry name" value="MFS general substrate transporter"/>
    <property type="match status" value="1"/>
</dbReference>
<dbReference type="PANTHER" id="PTHR23513">
    <property type="entry name" value="INTEGRAL MEMBRANE EFFLUX PROTEIN-RELATED"/>
    <property type="match status" value="1"/>
</dbReference>
<evidence type="ECO:0000256" key="1">
    <source>
        <dbReference type="ARBA" id="ARBA00004651"/>
    </source>
</evidence>
<dbReference type="Pfam" id="PF07690">
    <property type="entry name" value="MFS_1"/>
    <property type="match status" value="1"/>
</dbReference>
<feature type="transmembrane region" description="Helical" evidence="7">
    <location>
        <begin position="369"/>
        <end position="389"/>
    </location>
</feature>
<evidence type="ECO:0000313" key="8">
    <source>
        <dbReference type="EMBL" id="CAF1197145.1"/>
    </source>
</evidence>
<keyword evidence="3 7" id="KW-0812">Transmembrane</keyword>
<evidence type="ECO:0000256" key="4">
    <source>
        <dbReference type="ARBA" id="ARBA00022989"/>
    </source>
</evidence>
<evidence type="ECO:0000256" key="5">
    <source>
        <dbReference type="ARBA" id="ARBA00023136"/>
    </source>
</evidence>
<evidence type="ECO:0000256" key="3">
    <source>
        <dbReference type="ARBA" id="ARBA00022692"/>
    </source>
</evidence>
<keyword evidence="2" id="KW-1003">Cell membrane</keyword>
<feature type="transmembrane region" description="Helical" evidence="7">
    <location>
        <begin position="252"/>
        <end position="271"/>
    </location>
</feature>
<dbReference type="GO" id="GO:0005886">
    <property type="term" value="C:plasma membrane"/>
    <property type="evidence" value="ECO:0007669"/>
    <property type="project" value="UniProtKB-SubCell"/>
</dbReference>
<feature type="transmembrane region" description="Helical" evidence="7">
    <location>
        <begin position="302"/>
        <end position="320"/>
    </location>
</feature>
<keyword evidence="9" id="KW-1185">Reference proteome</keyword>
<proteinExistence type="predicted"/>
<evidence type="ECO:0000256" key="6">
    <source>
        <dbReference type="SAM" id="MobiDB-lite"/>
    </source>
</evidence>
<dbReference type="Gene3D" id="1.20.1250.20">
    <property type="entry name" value="MFS general substrate transporter like domains"/>
    <property type="match status" value="1"/>
</dbReference>
<feature type="transmembrane region" description="Helical" evidence="7">
    <location>
        <begin position="177"/>
        <end position="203"/>
    </location>
</feature>
<dbReference type="CDD" id="cd06174">
    <property type="entry name" value="MFS"/>
    <property type="match status" value="1"/>
</dbReference>
<evidence type="ECO:0000256" key="7">
    <source>
        <dbReference type="SAM" id="Phobius"/>
    </source>
</evidence>
<comment type="subcellular location">
    <subcellularLocation>
        <location evidence="1">Cell membrane</location>
        <topology evidence="1">Multi-pass membrane protein</topology>
    </subcellularLocation>
</comment>
<accession>A0A814W428</accession>
<dbReference type="Proteomes" id="UP000663828">
    <property type="component" value="Unassembled WGS sequence"/>
</dbReference>
<dbReference type="GO" id="GO:0022857">
    <property type="term" value="F:transmembrane transporter activity"/>
    <property type="evidence" value="ECO:0007669"/>
    <property type="project" value="InterPro"/>
</dbReference>